<evidence type="ECO:0000313" key="1">
    <source>
        <dbReference type="EMBL" id="RPA80376.1"/>
    </source>
</evidence>
<dbReference type="AlphaFoldDB" id="A0A3N4I4Q5"/>
<protein>
    <submittedName>
        <fullName evidence="1">Uncharacterized protein</fullName>
    </submittedName>
</protein>
<dbReference type="Proteomes" id="UP000275078">
    <property type="component" value="Unassembled WGS sequence"/>
</dbReference>
<reference evidence="1 2" key="1">
    <citation type="journal article" date="2018" name="Nat. Ecol. Evol.">
        <title>Pezizomycetes genomes reveal the molecular basis of ectomycorrhizal truffle lifestyle.</title>
        <authorList>
            <person name="Murat C."/>
            <person name="Payen T."/>
            <person name="Noel B."/>
            <person name="Kuo A."/>
            <person name="Morin E."/>
            <person name="Chen J."/>
            <person name="Kohler A."/>
            <person name="Krizsan K."/>
            <person name="Balestrini R."/>
            <person name="Da Silva C."/>
            <person name="Montanini B."/>
            <person name="Hainaut M."/>
            <person name="Levati E."/>
            <person name="Barry K.W."/>
            <person name="Belfiori B."/>
            <person name="Cichocki N."/>
            <person name="Clum A."/>
            <person name="Dockter R.B."/>
            <person name="Fauchery L."/>
            <person name="Guy J."/>
            <person name="Iotti M."/>
            <person name="Le Tacon F."/>
            <person name="Lindquist E.A."/>
            <person name="Lipzen A."/>
            <person name="Malagnac F."/>
            <person name="Mello A."/>
            <person name="Molinier V."/>
            <person name="Miyauchi S."/>
            <person name="Poulain J."/>
            <person name="Riccioni C."/>
            <person name="Rubini A."/>
            <person name="Sitrit Y."/>
            <person name="Splivallo R."/>
            <person name="Traeger S."/>
            <person name="Wang M."/>
            <person name="Zifcakova L."/>
            <person name="Wipf D."/>
            <person name="Zambonelli A."/>
            <person name="Paolocci F."/>
            <person name="Nowrousian M."/>
            <person name="Ottonello S."/>
            <person name="Baldrian P."/>
            <person name="Spatafora J.W."/>
            <person name="Henrissat B."/>
            <person name="Nagy L.G."/>
            <person name="Aury J.M."/>
            <person name="Wincker P."/>
            <person name="Grigoriev I.V."/>
            <person name="Bonfante P."/>
            <person name="Martin F.M."/>
        </authorList>
    </citation>
    <scope>NUCLEOTIDE SEQUENCE [LARGE SCALE GENOMIC DNA]</scope>
    <source>
        <strain evidence="1 2">RN42</strain>
    </source>
</reference>
<keyword evidence="2" id="KW-1185">Reference proteome</keyword>
<dbReference type="STRING" id="1160509.A0A3N4I4Q5"/>
<organism evidence="1 2">
    <name type="scientific">Ascobolus immersus RN42</name>
    <dbReference type="NCBI Taxonomy" id="1160509"/>
    <lineage>
        <taxon>Eukaryota</taxon>
        <taxon>Fungi</taxon>
        <taxon>Dikarya</taxon>
        <taxon>Ascomycota</taxon>
        <taxon>Pezizomycotina</taxon>
        <taxon>Pezizomycetes</taxon>
        <taxon>Pezizales</taxon>
        <taxon>Ascobolaceae</taxon>
        <taxon>Ascobolus</taxon>
    </lineage>
</organism>
<accession>A0A3N4I4Q5</accession>
<evidence type="ECO:0000313" key="2">
    <source>
        <dbReference type="Proteomes" id="UP000275078"/>
    </source>
</evidence>
<name>A0A3N4I4Q5_ASCIM</name>
<gene>
    <name evidence="1" type="ORF">BJ508DRAFT_327489</name>
</gene>
<proteinExistence type="predicted"/>
<dbReference type="OrthoDB" id="193499at2759"/>
<dbReference type="EMBL" id="ML119689">
    <property type="protein sequence ID" value="RPA80376.1"/>
    <property type="molecule type" value="Genomic_DNA"/>
</dbReference>
<sequence length="334" mass="36741">MPSMLLPPPDIVSAPSLFTPGVVMPRQNYVKLPVDFEAALTVIRWVCLNTGCGMSLISQCFIDRLLPTLCALPNPQPIPMRGVNHTALVSSSHYLPLSLYIPEDFRVVDGIPRQDTRIAHLTAHFQIVPDLFCNLLIGTDIQIPLGMNLHLHHHTLTIRSCANIQIVLRHVSNLQWHVTTAGYNIVVPPLATVLVPITHSLLPPGVPLEFITVLSSQGSRRLSASGSFHHILADHSAYHYLYSNMHTSAIAIERNLRIGFFQLISDDATMSPVGTINADSPNIRSQFIFVTSLTADVLETTDFAPEAVFLPYTETFHMHTVLAADFAPKISGAP</sequence>